<dbReference type="GO" id="GO:0005096">
    <property type="term" value="F:GTPase activator activity"/>
    <property type="evidence" value="ECO:0007669"/>
    <property type="project" value="InterPro"/>
</dbReference>
<feature type="non-terminal residue" evidence="3">
    <location>
        <position position="140"/>
    </location>
</feature>
<dbReference type="InterPro" id="IPR047234">
    <property type="entry name" value="GRAF_fam"/>
</dbReference>
<evidence type="ECO:0000313" key="3">
    <source>
        <dbReference type="EMBL" id="VVC88549.1"/>
    </source>
</evidence>
<dbReference type="SUPFAM" id="SSF48350">
    <property type="entry name" value="GTPase activation domain, GAP"/>
    <property type="match status" value="1"/>
</dbReference>
<proteinExistence type="predicted"/>
<dbReference type="InterPro" id="IPR000198">
    <property type="entry name" value="RhoGAP_dom"/>
</dbReference>
<dbReference type="Proteomes" id="UP000324832">
    <property type="component" value="Unassembled WGS sequence"/>
</dbReference>
<dbReference type="AlphaFoldDB" id="A0A5E4PR22"/>
<feature type="signal peptide" evidence="1">
    <location>
        <begin position="1"/>
        <end position="17"/>
    </location>
</feature>
<dbReference type="InterPro" id="IPR008936">
    <property type="entry name" value="Rho_GTPase_activation_prot"/>
</dbReference>
<protein>
    <recommendedName>
        <fullName evidence="2">Rho-GAP domain-containing protein</fullName>
    </recommendedName>
</protein>
<keyword evidence="4" id="KW-1185">Reference proteome</keyword>
<evidence type="ECO:0000259" key="2">
    <source>
        <dbReference type="PROSITE" id="PS50238"/>
    </source>
</evidence>
<name>A0A5E4PR22_9NEOP</name>
<sequence length="140" mass="14642">MLRLVLAHLLNVAAASSKNLMSVCNLAVCWGPTLLRPERETVASILELKFYNVLVESLLNHFAEIFDPVPPRATPSPVPISSRTDISSSGVGLVAGAACGNYAAPHHQLLQQFAGPPLAGVAHRGPSARCSSSSESVSSA</sequence>
<dbReference type="PANTHER" id="PTHR12552:SF1">
    <property type="entry name" value="RHO GTPASE-ACTIVATING PROTEIN GRAF"/>
    <property type="match status" value="1"/>
</dbReference>
<dbReference type="GO" id="GO:0007165">
    <property type="term" value="P:signal transduction"/>
    <property type="evidence" value="ECO:0007669"/>
    <property type="project" value="InterPro"/>
</dbReference>
<dbReference type="PANTHER" id="PTHR12552">
    <property type="entry name" value="OLIGOPHRENIN 1"/>
    <property type="match status" value="1"/>
</dbReference>
<feature type="domain" description="Rho-GAP" evidence="2">
    <location>
        <begin position="1"/>
        <end position="66"/>
    </location>
</feature>
<organism evidence="3 4">
    <name type="scientific">Leptidea sinapis</name>
    <dbReference type="NCBI Taxonomy" id="189913"/>
    <lineage>
        <taxon>Eukaryota</taxon>
        <taxon>Metazoa</taxon>
        <taxon>Ecdysozoa</taxon>
        <taxon>Arthropoda</taxon>
        <taxon>Hexapoda</taxon>
        <taxon>Insecta</taxon>
        <taxon>Pterygota</taxon>
        <taxon>Neoptera</taxon>
        <taxon>Endopterygota</taxon>
        <taxon>Lepidoptera</taxon>
        <taxon>Glossata</taxon>
        <taxon>Ditrysia</taxon>
        <taxon>Papilionoidea</taxon>
        <taxon>Pieridae</taxon>
        <taxon>Dismorphiinae</taxon>
        <taxon>Leptidea</taxon>
    </lineage>
</organism>
<reference evidence="3 4" key="1">
    <citation type="submission" date="2017-07" db="EMBL/GenBank/DDBJ databases">
        <authorList>
            <person name="Talla V."/>
            <person name="Backstrom N."/>
        </authorList>
    </citation>
    <scope>NUCLEOTIDE SEQUENCE [LARGE SCALE GENOMIC DNA]</scope>
</reference>
<keyword evidence="1" id="KW-0732">Signal</keyword>
<dbReference type="Gene3D" id="1.10.555.10">
    <property type="entry name" value="Rho GTPase activation protein"/>
    <property type="match status" value="1"/>
</dbReference>
<accession>A0A5E4PR22</accession>
<feature type="chain" id="PRO_5022861137" description="Rho-GAP domain-containing protein" evidence="1">
    <location>
        <begin position="18"/>
        <end position="140"/>
    </location>
</feature>
<evidence type="ECO:0000256" key="1">
    <source>
        <dbReference type="SAM" id="SignalP"/>
    </source>
</evidence>
<dbReference type="PROSITE" id="PS50238">
    <property type="entry name" value="RHOGAP"/>
    <property type="match status" value="1"/>
</dbReference>
<gene>
    <name evidence="3" type="ORF">LSINAPIS_LOCUS1894</name>
</gene>
<evidence type="ECO:0000313" key="4">
    <source>
        <dbReference type="Proteomes" id="UP000324832"/>
    </source>
</evidence>
<dbReference type="Pfam" id="PF00620">
    <property type="entry name" value="RhoGAP"/>
    <property type="match status" value="1"/>
</dbReference>
<dbReference type="EMBL" id="FZQP02000341">
    <property type="protein sequence ID" value="VVC88549.1"/>
    <property type="molecule type" value="Genomic_DNA"/>
</dbReference>